<evidence type="ECO:0000313" key="8">
    <source>
        <dbReference type="Proteomes" id="UP001595075"/>
    </source>
</evidence>
<dbReference type="PRINTS" id="PR00080">
    <property type="entry name" value="SDRFAMILY"/>
</dbReference>
<keyword evidence="8" id="KW-1185">Reference proteome</keyword>
<evidence type="ECO:0000259" key="5">
    <source>
        <dbReference type="SMART" id="SM00822"/>
    </source>
</evidence>
<dbReference type="PROSITE" id="PS00061">
    <property type="entry name" value="ADH_SHORT"/>
    <property type="match status" value="1"/>
</dbReference>
<evidence type="ECO:0000256" key="3">
    <source>
        <dbReference type="ARBA" id="ARBA00023002"/>
    </source>
</evidence>
<feature type="region of interest" description="Disordered" evidence="4">
    <location>
        <begin position="214"/>
        <end position="253"/>
    </location>
</feature>
<dbReference type="InterPro" id="IPR018306">
    <property type="entry name" value="Phage_T5_Orf172_DNA-bd"/>
</dbReference>
<evidence type="ECO:0000313" key="7">
    <source>
        <dbReference type="EMBL" id="KAL2075633.1"/>
    </source>
</evidence>
<sequence>MAPARRPHVPKSRSSSTSSIESRAPGRAFDSTPQSKTREPLLSPTTSPDEPVHTKRPPIRRKVAGLVGRSRYLESDDGATESSGDEVMHSPTRTPDSRRRSGSHVGQQSAGATALTASSSRRSSRSAPSRLDKRRLSSSGRAKLQSVSGDEGRSASDDETLRWQPVPGAYQSFSTQSQSLASRFAPNPGTISGLDGNIVLIEFLPLKLSRKGKRRSVPQIEIDNDSRERSTTPNGQIRPDFQPFQVKGCPRPSKERRSINLEILKCLATASKKKKKAKPSATLGCIYVFESPEHAPFHLKVGKSSRDPMKRKSEWESSCGITLVEVEDTDRNFFEYYDIVESLLQTELQNFRRMYKCTACNRQHGEWFQADKRVVLEVINRWRRVLSDRMDDTHWSIDFFAQLAVIAQGIGAGIARDLAQRGANVVVNYASARGEVAAAELAKEIESRGSKVAVVQANVAIFADLKKIIDAALAVSEHGKIDIFVHNAATGDDCFLEDMTEEFYQAQMDMASIFLTQLALPYFGRGGRIVLISSVSARMGMPQQTVYAGSKAALEGICKVWATELGRKYEITVNCVSPGPIATDMWQECEPEVIADFQPMINATPAAARVGEVSDIVPIVAFLGSEESRWVTGSVVSASGGMSFI</sequence>
<evidence type="ECO:0000259" key="6">
    <source>
        <dbReference type="SMART" id="SM00974"/>
    </source>
</evidence>
<dbReference type="PANTHER" id="PTHR43639">
    <property type="entry name" value="OXIDOREDUCTASE, SHORT-CHAIN DEHYDROGENASE/REDUCTASE FAMILY (AFU_ORTHOLOGUE AFUA_5G02870)"/>
    <property type="match status" value="1"/>
</dbReference>
<feature type="compositionally biased region" description="Basic residues" evidence="4">
    <location>
        <begin position="1"/>
        <end position="11"/>
    </location>
</feature>
<dbReference type="Pfam" id="PF13561">
    <property type="entry name" value="adh_short_C2"/>
    <property type="match status" value="1"/>
</dbReference>
<dbReference type="PRINTS" id="PR00081">
    <property type="entry name" value="GDHRDH"/>
</dbReference>
<feature type="domain" description="Bacteriophage T5 Orf172 DNA-binding" evidence="6">
    <location>
        <begin position="293"/>
        <end position="382"/>
    </location>
</feature>
<evidence type="ECO:0000256" key="4">
    <source>
        <dbReference type="SAM" id="MobiDB-lite"/>
    </source>
</evidence>
<dbReference type="InterPro" id="IPR002347">
    <property type="entry name" value="SDR_fam"/>
</dbReference>
<dbReference type="Proteomes" id="UP001595075">
    <property type="component" value="Unassembled WGS sequence"/>
</dbReference>
<gene>
    <name evidence="7" type="ORF">VTL71DRAFT_576</name>
</gene>
<keyword evidence="2" id="KW-0521">NADP</keyword>
<dbReference type="SUPFAM" id="SSF51735">
    <property type="entry name" value="NAD(P)-binding Rossmann-fold domains"/>
    <property type="match status" value="1"/>
</dbReference>
<dbReference type="InterPro" id="IPR057326">
    <property type="entry name" value="KR_dom"/>
</dbReference>
<feature type="compositionally biased region" description="Low complexity" evidence="4">
    <location>
        <begin position="12"/>
        <end position="22"/>
    </location>
</feature>
<protein>
    <submittedName>
        <fullName evidence="7">Uncharacterized protein</fullName>
    </submittedName>
</protein>
<dbReference type="SMART" id="SM00822">
    <property type="entry name" value="PKS_KR"/>
    <property type="match status" value="1"/>
</dbReference>
<comment type="caution">
    <text evidence="7">The sequence shown here is derived from an EMBL/GenBank/DDBJ whole genome shotgun (WGS) entry which is preliminary data.</text>
</comment>
<dbReference type="InterPro" id="IPR036291">
    <property type="entry name" value="NAD(P)-bd_dom_sf"/>
</dbReference>
<dbReference type="Pfam" id="PF10544">
    <property type="entry name" value="T5orf172"/>
    <property type="match status" value="1"/>
</dbReference>
<feature type="compositionally biased region" description="Low complexity" evidence="4">
    <location>
        <begin position="109"/>
        <end position="129"/>
    </location>
</feature>
<dbReference type="Gene3D" id="3.40.50.720">
    <property type="entry name" value="NAD(P)-binding Rossmann-like Domain"/>
    <property type="match status" value="1"/>
</dbReference>
<feature type="compositionally biased region" description="Basic residues" evidence="4">
    <location>
        <begin position="54"/>
        <end position="63"/>
    </location>
</feature>
<feature type="compositionally biased region" description="Basic and acidic residues" evidence="4">
    <location>
        <begin position="150"/>
        <end position="159"/>
    </location>
</feature>
<feature type="domain" description="Ketoreductase" evidence="5">
    <location>
        <begin position="404"/>
        <end position="579"/>
    </location>
</feature>
<keyword evidence="3" id="KW-0560">Oxidoreductase</keyword>
<dbReference type="SMART" id="SM00974">
    <property type="entry name" value="T5orf172"/>
    <property type="match status" value="1"/>
</dbReference>
<dbReference type="InterPro" id="IPR020904">
    <property type="entry name" value="Sc_DH/Rdtase_CS"/>
</dbReference>
<feature type="compositionally biased region" description="Polar residues" evidence="4">
    <location>
        <begin position="137"/>
        <end position="148"/>
    </location>
</feature>
<dbReference type="PANTHER" id="PTHR43639:SF1">
    <property type="entry name" value="SHORT-CHAIN DEHYDROGENASE_REDUCTASE FAMILY PROTEIN"/>
    <property type="match status" value="1"/>
</dbReference>
<comment type="similarity">
    <text evidence="1">Belongs to the short-chain dehydrogenases/reductases (SDR) family.</text>
</comment>
<reference evidence="7 8" key="1">
    <citation type="journal article" date="2024" name="Commun. Biol.">
        <title>Comparative genomic analysis of thermophilic fungi reveals convergent evolutionary adaptations and gene losses.</title>
        <authorList>
            <person name="Steindorff A.S."/>
            <person name="Aguilar-Pontes M.V."/>
            <person name="Robinson A.J."/>
            <person name="Andreopoulos B."/>
            <person name="LaButti K."/>
            <person name="Kuo A."/>
            <person name="Mondo S."/>
            <person name="Riley R."/>
            <person name="Otillar R."/>
            <person name="Haridas S."/>
            <person name="Lipzen A."/>
            <person name="Grimwood J."/>
            <person name="Schmutz J."/>
            <person name="Clum A."/>
            <person name="Reid I.D."/>
            <person name="Moisan M.C."/>
            <person name="Butler G."/>
            <person name="Nguyen T.T.M."/>
            <person name="Dewar K."/>
            <person name="Conant G."/>
            <person name="Drula E."/>
            <person name="Henrissat B."/>
            <person name="Hansel C."/>
            <person name="Singer S."/>
            <person name="Hutchinson M.I."/>
            <person name="de Vries R.P."/>
            <person name="Natvig D.O."/>
            <person name="Powell A.J."/>
            <person name="Tsang A."/>
            <person name="Grigoriev I.V."/>
        </authorList>
    </citation>
    <scope>NUCLEOTIDE SEQUENCE [LARGE SCALE GENOMIC DNA]</scope>
    <source>
        <strain evidence="7 8">CBS 494.80</strain>
    </source>
</reference>
<dbReference type="EMBL" id="JAZHXI010000001">
    <property type="protein sequence ID" value="KAL2075633.1"/>
    <property type="molecule type" value="Genomic_DNA"/>
</dbReference>
<name>A0ABR4D0E7_9HELO</name>
<feature type="region of interest" description="Disordered" evidence="4">
    <location>
        <begin position="1"/>
        <end position="159"/>
    </location>
</feature>
<organism evidence="7 8">
    <name type="scientific">Oculimacula yallundae</name>
    <dbReference type="NCBI Taxonomy" id="86028"/>
    <lineage>
        <taxon>Eukaryota</taxon>
        <taxon>Fungi</taxon>
        <taxon>Dikarya</taxon>
        <taxon>Ascomycota</taxon>
        <taxon>Pezizomycotina</taxon>
        <taxon>Leotiomycetes</taxon>
        <taxon>Helotiales</taxon>
        <taxon>Ploettnerulaceae</taxon>
        <taxon>Oculimacula</taxon>
    </lineage>
</organism>
<accession>A0ABR4D0E7</accession>
<evidence type="ECO:0000256" key="2">
    <source>
        <dbReference type="ARBA" id="ARBA00022857"/>
    </source>
</evidence>
<evidence type="ECO:0000256" key="1">
    <source>
        <dbReference type="ARBA" id="ARBA00006484"/>
    </source>
</evidence>
<proteinExistence type="inferred from homology"/>